<dbReference type="FunFam" id="1.50.40.10:FF:000075">
    <property type="entry name" value="Nicotinamide adenine dinucleotide transporter 2, mitochondrial"/>
    <property type="match status" value="1"/>
</dbReference>
<comment type="subcellular location">
    <subcellularLocation>
        <location evidence="1">Mitochondrion inner membrane</location>
        <topology evidence="1">Multi-pass membrane protein</topology>
    </subcellularLocation>
</comment>
<dbReference type="InterPro" id="IPR018108">
    <property type="entry name" value="MCP_transmembrane"/>
</dbReference>
<dbReference type="Proteomes" id="UP000288168">
    <property type="component" value="Unassembled WGS sequence"/>
</dbReference>
<accession>A0A428Q144</accession>
<keyword evidence="4" id="KW-0677">Repeat</keyword>
<reference evidence="11 12" key="1">
    <citation type="submission" date="2017-06" db="EMBL/GenBank/DDBJ databases">
        <title>Comparative genomic analysis of Ambrosia Fusariam Clade fungi.</title>
        <authorList>
            <person name="Stajich J.E."/>
            <person name="Carrillo J."/>
            <person name="Kijimoto T."/>
            <person name="Eskalen A."/>
            <person name="O'Donnell K."/>
            <person name="Kasson M."/>
        </authorList>
    </citation>
    <scope>NUCLEOTIDE SEQUENCE [LARGE SCALE GENOMIC DNA]</scope>
    <source>
        <strain evidence="11 12">NRRL62584</strain>
    </source>
</reference>
<dbReference type="GO" id="GO:1990519">
    <property type="term" value="P:pyrimidine nucleotide import into mitochondrion"/>
    <property type="evidence" value="ECO:0007669"/>
    <property type="project" value="TreeGrafter"/>
</dbReference>
<dbReference type="SUPFAM" id="SSF103506">
    <property type="entry name" value="Mitochondrial carrier"/>
    <property type="match status" value="1"/>
</dbReference>
<dbReference type="EMBL" id="NKCI01000069">
    <property type="protein sequence ID" value="RSL59006.1"/>
    <property type="molecule type" value="Genomic_DNA"/>
</dbReference>
<dbReference type="Gene3D" id="1.50.40.10">
    <property type="entry name" value="Mitochondrial carrier domain"/>
    <property type="match status" value="2"/>
</dbReference>
<dbReference type="GO" id="GO:0005743">
    <property type="term" value="C:mitochondrial inner membrane"/>
    <property type="evidence" value="ECO:0007669"/>
    <property type="project" value="UniProtKB-SubCell"/>
</dbReference>
<evidence type="ECO:0000256" key="3">
    <source>
        <dbReference type="ARBA" id="ARBA00022692"/>
    </source>
</evidence>
<dbReference type="Gene3D" id="3.40.50.1820">
    <property type="entry name" value="alpha/beta hydrolase"/>
    <property type="match status" value="1"/>
</dbReference>
<evidence type="ECO:0000256" key="4">
    <source>
        <dbReference type="ARBA" id="ARBA00022737"/>
    </source>
</evidence>
<dbReference type="OrthoDB" id="10266426at2759"/>
<dbReference type="InterPro" id="IPR029058">
    <property type="entry name" value="AB_hydrolase_fold"/>
</dbReference>
<dbReference type="InterPro" id="IPR023395">
    <property type="entry name" value="MCP_dom_sf"/>
</dbReference>
<feature type="repeat" description="Solcar" evidence="9">
    <location>
        <begin position="419"/>
        <end position="520"/>
    </location>
</feature>
<evidence type="ECO:0000256" key="7">
    <source>
        <dbReference type="ARBA" id="ARBA00023128"/>
    </source>
</evidence>
<organism evidence="11 12">
    <name type="scientific">Fusarium duplospermum</name>
    <dbReference type="NCBI Taxonomy" id="1325734"/>
    <lineage>
        <taxon>Eukaryota</taxon>
        <taxon>Fungi</taxon>
        <taxon>Dikarya</taxon>
        <taxon>Ascomycota</taxon>
        <taxon>Pezizomycotina</taxon>
        <taxon>Sordariomycetes</taxon>
        <taxon>Hypocreomycetidae</taxon>
        <taxon>Hypocreales</taxon>
        <taxon>Nectriaceae</taxon>
        <taxon>Fusarium</taxon>
        <taxon>Fusarium solani species complex</taxon>
    </lineage>
</organism>
<keyword evidence="6" id="KW-1133">Transmembrane helix</keyword>
<dbReference type="Pfam" id="PF00153">
    <property type="entry name" value="Mito_carr"/>
    <property type="match status" value="3"/>
</dbReference>
<evidence type="ECO:0000256" key="5">
    <source>
        <dbReference type="ARBA" id="ARBA00022792"/>
    </source>
</evidence>
<evidence type="ECO:0000256" key="6">
    <source>
        <dbReference type="ARBA" id="ARBA00022989"/>
    </source>
</evidence>
<keyword evidence="12" id="KW-1185">Reference proteome</keyword>
<feature type="repeat" description="Solcar" evidence="9">
    <location>
        <begin position="310"/>
        <end position="408"/>
    </location>
</feature>
<dbReference type="InterPro" id="IPR049562">
    <property type="entry name" value="SLC25A33/36-like"/>
</dbReference>
<feature type="domain" description="Dienelactone hydrolase" evidence="10">
    <location>
        <begin position="26"/>
        <end position="271"/>
    </location>
</feature>
<keyword evidence="7" id="KW-0496">Mitochondrion</keyword>
<dbReference type="PROSITE" id="PS50920">
    <property type="entry name" value="SOLCAR"/>
    <property type="match status" value="3"/>
</dbReference>
<evidence type="ECO:0000256" key="2">
    <source>
        <dbReference type="ARBA" id="ARBA00022448"/>
    </source>
</evidence>
<keyword evidence="8 9" id="KW-0472">Membrane</keyword>
<dbReference type="SUPFAM" id="SSF53474">
    <property type="entry name" value="alpha/beta-Hydrolases"/>
    <property type="match status" value="1"/>
</dbReference>
<evidence type="ECO:0000313" key="11">
    <source>
        <dbReference type="EMBL" id="RSL59006.1"/>
    </source>
</evidence>
<comment type="caution">
    <text evidence="11">The sequence shown here is derived from an EMBL/GenBank/DDBJ whole genome shotgun (WGS) entry which is preliminary data.</text>
</comment>
<protein>
    <recommendedName>
        <fullName evidence="10">Dienelactone hydrolase domain-containing protein</fullName>
    </recommendedName>
</protein>
<evidence type="ECO:0000313" key="12">
    <source>
        <dbReference type="Proteomes" id="UP000288168"/>
    </source>
</evidence>
<proteinExistence type="predicted"/>
<dbReference type="GO" id="GO:0015218">
    <property type="term" value="F:pyrimidine nucleotide transmembrane transporter activity"/>
    <property type="evidence" value="ECO:0007669"/>
    <property type="project" value="InterPro"/>
</dbReference>
<dbReference type="PANTHER" id="PTHR45829">
    <property type="entry name" value="MITOCHONDRIAL CARRIER PROTEIN RIM2"/>
    <property type="match status" value="1"/>
</dbReference>
<name>A0A428Q144_9HYPO</name>
<sequence>MSCPDCFKGSVHDGEPRGKTIRLHDLDTYVVEPSEGKEVKGIIVVIPDAFGWKFINCRLLADNYADKSNYKVYLPDFMIGDAAPVSALDNMHIAMAPGNWLRRGYKLLLALWAVVPFMIRNRFSKTYPIVKNFFEKLRKAEGATLPVGVAGFFWGGKLTILLSHGVKVDSKPIIDAAFTSHPSGLSFPGDFEKMTVPVSAAVSDNDSQFPLETAEKMKALIESKPEAARGEIKVYPGAGHGFCVRASMEKVGLAKKASEAEDQAISWINTHFKVRSGLKLYAKHPGRPHVAMPSPRAPRSPLEVWAAHATQGQLNAFSGAVGGFASGIFTCPLDVIKIRLQAQGSLVPIRFASRSRKHELYRGLTQTARVIWRGEGMRGMYRGMGPLLLGYLPTWAIWFTVYQHSKVTLPQAYPHLSSRPNSVNILSSIAAGTASTIVTNPIWTVKVRLMSQAYRPCRSRLFRKKRIYRPHWHYHSTLDAAYKMYTTEGVGAFYSGLGAALLGLSHVAVQFPTYEYLKTKFTGKGMGASRDDEAEWVSILSASVLSKIAASGVTYPHEVIRTRLQTQRRPVPGAEFLEGLGGFTKLRGTNLSGMILQAKYRGIVDTFHTILREEGWRALYNGMGVNMARSVPAATVTMMSYEYVMSSLLRIKDDANDGLDEAL</sequence>
<gene>
    <name evidence="11" type="ORF">CEP54_007517</name>
</gene>
<keyword evidence="5" id="KW-0999">Mitochondrion inner membrane</keyword>
<keyword evidence="2" id="KW-0813">Transport</keyword>
<evidence type="ECO:0000256" key="1">
    <source>
        <dbReference type="ARBA" id="ARBA00004448"/>
    </source>
</evidence>
<dbReference type="PANTHER" id="PTHR45829:SF1">
    <property type="entry name" value="CARRIER PROTEIN, PUTATIVE (AFU_ORTHOLOGUE AFUA_4G06780)-RELATED"/>
    <property type="match status" value="1"/>
</dbReference>
<feature type="repeat" description="Solcar" evidence="9">
    <location>
        <begin position="537"/>
        <end position="647"/>
    </location>
</feature>
<evidence type="ECO:0000256" key="9">
    <source>
        <dbReference type="PROSITE-ProRule" id="PRU00282"/>
    </source>
</evidence>
<keyword evidence="3 9" id="KW-0812">Transmembrane</keyword>
<dbReference type="AlphaFoldDB" id="A0A428Q144"/>
<dbReference type="InterPro" id="IPR002925">
    <property type="entry name" value="Dienelactn_hydro"/>
</dbReference>
<evidence type="ECO:0000256" key="8">
    <source>
        <dbReference type="ARBA" id="ARBA00023136"/>
    </source>
</evidence>
<dbReference type="Pfam" id="PF01738">
    <property type="entry name" value="DLH"/>
    <property type="match status" value="1"/>
</dbReference>
<evidence type="ECO:0000259" key="10">
    <source>
        <dbReference type="Pfam" id="PF01738"/>
    </source>
</evidence>
<dbReference type="GO" id="GO:0016787">
    <property type="term" value="F:hydrolase activity"/>
    <property type="evidence" value="ECO:0007669"/>
    <property type="project" value="InterPro"/>
</dbReference>